<comment type="caution">
    <text evidence="5">The sequence shown here is derived from an EMBL/GenBank/DDBJ whole genome shotgun (WGS) entry which is preliminary data.</text>
</comment>
<keyword evidence="2" id="KW-0677">Repeat</keyword>
<feature type="domain" description="Neurobeachin beta-propeller" evidence="4">
    <location>
        <begin position="287"/>
        <end position="470"/>
    </location>
</feature>
<organism evidence="5 6">
    <name type="scientific">Blepharisma stoltei</name>
    <dbReference type="NCBI Taxonomy" id="1481888"/>
    <lineage>
        <taxon>Eukaryota</taxon>
        <taxon>Sar</taxon>
        <taxon>Alveolata</taxon>
        <taxon>Ciliophora</taxon>
        <taxon>Postciliodesmatophora</taxon>
        <taxon>Heterotrichea</taxon>
        <taxon>Heterotrichida</taxon>
        <taxon>Blepharismidae</taxon>
        <taxon>Blepharisma</taxon>
    </lineage>
</organism>
<dbReference type="PROSITE" id="PS50294">
    <property type="entry name" value="WD_REPEATS_REGION"/>
    <property type="match status" value="6"/>
</dbReference>
<evidence type="ECO:0000256" key="1">
    <source>
        <dbReference type="ARBA" id="ARBA00022574"/>
    </source>
</evidence>
<dbReference type="PANTHER" id="PTHR19848">
    <property type="entry name" value="WD40 REPEAT PROTEIN"/>
    <property type="match status" value="1"/>
</dbReference>
<gene>
    <name evidence="5" type="ORF">BSTOLATCC_MIC62260</name>
</gene>
<dbReference type="SUPFAM" id="SSF50978">
    <property type="entry name" value="WD40 repeat-like"/>
    <property type="match status" value="1"/>
</dbReference>
<proteinExistence type="predicted"/>
<dbReference type="EMBL" id="CAJZBQ010000059">
    <property type="protein sequence ID" value="CAG9334718.1"/>
    <property type="molecule type" value="Genomic_DNA"/>
</dbReference>
<feature type="repeat" description="WD" evidence="3">
    <location>
        <begin position="314"/>
        <end position="347"/>
    </location>
</feature>
<keyword evidence="1 3" id="KW-0853">WD repeat</keyword>
<dbReference type="SMART" id="SM00320">
    <property type="entry name" value="WD40"/>
    <property type="match status" value="7"/>
</dbReference>
<evidence type="ECO:0000313" key="5">
    <source>
        <dbReference type="EMBL" id="CAG9334718.1"/>
    </source>
</evidence>
<protein>
    <recommendedName>
        <fullName evidence="4">Neurobeachin beta-propeller domain-containing protein</fullName>
    </recommendedName>
</protein>
<feature type="repeat" description="WD" evidence="3">
    <location>
        <begin position="187"/>
        <end position="228"/>
    </location>
</feature>
<dbReference type="Gene3D" id="2.130.10.10">
    <property type="entry name" value="YVTN repeat-like/Quinoprotein amine dehydrogenase"/>
    <property type="match status" value="3"/>
</dbReference>
<dbReference type="Pfam" id="PF00400">
    <property type="entry name" value="WD40"/>
    <property type="match status" value="2"/>
</dbReference>
<evidence type="ECO:0000256" key="2">
    <source>
        <dbReference type="ARBA" id="ARBA00022737"/>
    </source>
</evidence>
<dbReference type="InterPro" id="IPR036322">
    <property type="entry name" value="WD40_repeat_dom_sf"/>
</dbReference>
<dbReference type="Pfam" id="PF20426">
    <property type="entry name" value="NBCH_WD40"/>
    <property type="match status" value="1"/>
</dbReference>
<evidence type="ECO:0000313" key="6">
    <source>
        <dbReference type="Proteomes" id="UP001162131"/>
    </source>
</evidence>
<sequence length="486" mass="53586">MYCNSEGCQGKPAAWCECQNQKTLICQSHIASHLQTPAPNGQIHFIKVIEYKSINLSASKNLIKTVQTKREKLISSKEEMIKTAHEEIFAIEARLKESIRKINDELENLNGLICEIISISEIPNIPLSPIREILSLPDLDAAKKLDELLSAETSEFADASPSLVISAWKSAQNTIDYGSLHECCNPIKVSSKGIRAVSFSPSGHLFATAGLDSNLRLWNFKTQTLVATYGEHDPKRINSIAFHPTGSFVVSSSADNTMILWTPFHQKSIKTFKGHEGSVRSVCFSPDGYFIASGSNDKTVKYWFIAQGLIVHSFRGHLKEVTCVTFSPSGRFIASGSADSTVKIWKIAERCMGTEIKSEPGEIKTISYSHSGNLIAWGGENRAIWLYFFKTKTSSKLAGHTDTVESLVFSHCDNFIISGAGDKIIIVWDLRDNRQVRVLRGHSAAVRSLAFSPCGKYIISSSEDGCIKTWGVDETAALGQRSKTTI</sequence>
<feature type="repeat" description="WD" evidence="3">
    <location>
        <begin position="272"/>
        <end position="303"/>
    </location>
</feature>
<dbReference type="PROSITE" id="PS50082">
    <property type="entry name" value="WD_REPEATS_2"/>
    <property type="match status" value="6"/>
</dbReference>
<reference evidence="5" key="1">
    <citation type="submission" date="2021-09" db="EMBL/GenBank/DDBJ databases">
        <authorList>
            <consortium name="AG Swart"/>
            <person name="Singh M."/>
            <person name="Singh A."/>
            <person name="Seah K."/>
            <person name="Emmerich C."/>
        </authorList>
    </citation>
    <scope>NUCLEOTIDE SEQUENCE</scope>
    <source>
        <strain evidence="5">ATCC30299</strain>
    </source>
</reference>
<dbReference type="InterPro" id="IPR019775">
    <property type="entry name" value="WD40_repeat_CS"/>
</dbReference>
<dbReference type="InterPro" id="IPR020472">
    <property type="entry name" value="WD40_PAC1"/>
</dbReference>
<feature type="repeat" description="WD" evidence="3">
    <location>
        <begin position="439"/>
        <end position="480"/>
    </location>
</feature>
<dbReference type="PROSITE" id="PS00678">
    <property type="entry name" value="WD_REPEATS_1"/>
    <property type="match status" value="1"/>
</dbReference>
<dbReference type="PANTHER" id="PTHR19848:SF8">
    <property type="entry name" value="F-BOX AND WD REPEAT DOMAIN CONTAINING 7"/>
    <property type="match status" value="1"/>
</dbReference>
<dbReference type="Proteomes" id="UP001162131">
    <property type="component" value="Unassembled WGS sequence"/>
</dbReference>
<evidence type="ECO:0000259" key="4">
    <source>
        <dbReference type="Pfam" id="PF20426"/>
    </source>
</evidence>
<feature type="repeat" description="WD" evidence="3">
    <location>
        <begin position="237"/>
        <end position="261"/>
    </location>
</feature>
<dbReference type="InterPro" id="IPR001680">
    <property type="entry name" value="WD40_rpt"/>
</dbReference>
<feature type="repeat" description="WD" evidence="3">
    <location>
        <begin position="397"/>
        <end position="438"/>
    </location>
</feature>
<dbReference type="PRINTS" id="PR00320">
    <property type="entry name" value="GPROTEINBRPT"/>
</dbReference>
<dbReference type="AlphaFoldDB" id="A0AAU9K579"/>
<dbReference type="InterPro" id="IPR046851">
    <property type="entry name" value="NBCH_WD40"/>
</dbReference>
<dbReference type="InterPro" id="IPR015943">
    <property type="entry name" value="WD40/YVTN_repeat-like_dom_sf"/>
</dbReference>
<name>A0AAU9K579_9CILI</name>
<accession>A0AAU9K579</accession>
<dbReference type="CDD" id="cd00200">
    <property type="entry name" value="WD40"/>
    <property type="match status" value="1"/>
</dbReference>
<evidence type="ECO:0000256" key="3">
    <source>
        <dbReference type="PROSITE-ProRule" id="PRU00221"/>
    </source>
</evidence>
<keyword evidence="6" id="KW-1185">Reference proteome</keyword>